<dbReference type="AlphaFoldDB" id="A0A346PAY1"/>
<accession>A0A346PAY1</accession>
<feature type="domain" description="DUF7282" evidence="2">
    <location>
        <begin position="264"/>
        <end position="352"/>
    </location>
</feature>
<organism evidence="3 4">
    <name type="scientific">Natrarchaeobaculum sulfurireducens</name>
    <dbReference type="NCBI Taxonomy" id="2044521"/>
    <lineage>
        <taxon>Archaea</taxon>
        <taxon>Methanobacteriati</taxon>
        <taxon>Methanobacteriota</taxon>
        <taxon>Stenosarchaea group</taxon>
        <taxon>Halobacteria</taxon>
        <taxon>Halobacteriales</taxon>
        <taxon>Natrialbaceae</taxon>
        <taxon>Natrarchaeobaculum</taxon>
    </lineage>
</organism>
<name>A0A346PAY1_9EURY</name>
<evidence type="ECO:0000313" key="4">
    <source>
        <dbReference type="Proteomes" id="UP000258707"/>
    </source>
</evidence>
<dbReference type="Gene3D" id="2.60.40.10">
    <property type="entry name" value="Immunoglobulins"/>
    <property type="match status" value="1"/>
</dbReference>
<dbReference type="KEGG" id="nan:AArc1_0332"/>
<feature type="compositionally biased region" description="Acidic residues" evidence="1">
    <location>
        <begin position="358"/>
        <end position="395"/>
    </location>
</feature>
<proteinExistence type="predicted"/>
<gene>
    <name evidence="3" type="ORF">AArc1_0332</name>
</gene>
<dbReference type="InterPro" id="IPR055706">
    <property type="entry name" value="Slg1/2_DUF7282"/>
</dbReference>
<dbReference type="InterPro" id="IPR013783">
    <property type="entry name" value="Ig-like_fold"/>
</dbReference>
<feature type="domain" description="DUF7282" evidence="2">
    <location>
        <begin position="45"/>
        <end position="152"/>
    </location>
</feature>
<dbReference type="Pfam" id="PF23951">
    <property type="entry name" value="DUF7282"/>
    <property type="match status" value="2"/>
</dbReference>
<protein>
    <submittedName>
        <fullName evidence="3">Cell surface protein</fullName>
    </submittedName>
</protein>
<sequence>MSSRSILGTIKRLVAILLAIAIVLAAGILIGQAPAIFGVEEDPEASITFEDQEGNGTVVAVDEVTLSDGGFVVLTDDDGEELAVSAYLGEGTHESVTVEQDEEGPELLGSLTATVHQDTTNDETFAYDETDGEEDHPYLADGFPVSDTATVTSEDDDDPMLDSFAVESVDAPATATTNETITVVAEIENPTDLEIQQPVEFRIDGELVEQQTLDLEPGESQEASAQIDTRSLDSGERTVGVYTAGDGALETVDLEFHTDPSVDVVDADDDSVTANVAIPAEGFVAVYDNETDDRLGTSEQLETGDHENVTVEFDENATVEDDDELRAALYEGDPADPDAATTIEHDDEPVETTFTLEDVADELEADDEDDDENDDDDSETGDDSDDDGTDGDDDE</sequence>
<feature type="region of interest" description="Disordered" evidence="1">
    <location>
        <begin position="332"/>
        <end position="395"/>
    </location>
</feature>
<dbReference type="RefSeq" id="WP_117362802.1">
    <property type="nucleotide sequence ID" value="NZ_CP024047.1"/>
</dbReference>
<evidence type="ECO:0000313" key="3">
    <source>
        <dbReference type="EMBL" id="AXR76676.1"/>
    </source>
</evidence>
<evidence type="ECO:0000256" key="1">
    <source>
        <dbReference type="SAM" id="MobiDB-lite"/>
    </source>
</evidence>
<reference evidence="4" key="1">
    <citation type="submission" date="2017-10" db="EMBL/GenBank/DDBJ databases">
        <title>Phenotypic and genomic properties of facultatively anaerobic sulfur-reducing natronoarchaea from hypersaline soda lakes.</title>
        <authorList>
            <person name="Sorokin D.Y."/>
            <person name="Kublanov I.V."/>
            <person name="Roman P."/>
            <person name="Sinninghe Damste J.S."/>
            <person name="Golyshin P.N."/>
            <person name="Rojo D."/>
            <person name="Ciordia S."/>
            <person name="Mena Md.C."/>
            <person name="Ferrer M."/>
            <person name="Messina E."/>
            <person name="Smedile F."/>
            <person name="La Spada G."/>
            <person name="La Cono V."/>
            <person name="Yakimov M.M."/>
        </authorList>
    </citation>
    <scope>NUCLEOTIDE SEQUENCE [LARGE SCALE GENOMIC DNA]</scope>
    <source>
        <strain evidence="4">AArc1</strain>
    </source>
</reference>
<dbReference type="EMBL" id="CP024047">
    <property type="protein sequence ID" value="AXR76676.1"/>
    <property type="molecule type" value="Genomic_DNA"/>
</dbReference>
<dbReference type="GeneID" id="37637152"/>
<dbReference type="Proteomes" id="UP000258707">
    <property type="component" value="Chromosome"/>
</dbReference>
<evidence type="ECO:0000259" key="2">
    <source>
        <dbReference type="Pfam" id="PF23951"/>
    </source>
</evidence>